<keyword evidence="2" id="KW-1185">Reference proteome</keyword>
<sequence length="329" mass="38483">MGLIGVWPKIVPSNNQHRTSFRRRKRRCLGGKRAFCFRWFCSSADFSAGLSKHLKHLSIIHHGKETNNNTMPGGFENSSMKTSFSLSSLQPSSVNLESPGQATLKDRPYSSLRKKPRRDPELDLWRRSWGSREENRDDCWNVLKQVNYQSLISDNNLIDSCQEASKDLLDGKIPSHEWNLSEFTDQFLELNDWLDRIQEAVYPKDAVMDKKIRLSHMEEMKRKDYKRKLFNNQGGRLVAREPGQKEEVAWRVVYLNSRWERLEAALSLRKRTSADSDICPDVDHELRGLRKWIKETEKRLTVLKIRHNDELSEGELEERSKEEEVSPID</sequence>
<protein>
    <submittedName>
        <fullName evidence="1">Uncharacterized protein</fullName>
    </submittedName>
</protein>
<dbReference type="EMBL" id="WIXP02000009">
    <property type="protein sequence ID" value="KAF6205725.1"/>
    <property type="molecule type" value="Genomic_DNA"/>
</dbReference>
<comment type="caution">
    <text evidence="1">The sequence shown here is derived from an EMBL/GenBank/DDBJ whole genome shotgun (WGS) entry which is preliminary data.</text>
</comment>
<evidence type="ECO:0000313" key="1">
    <source>
        <dbReference type="EMBL" id="KAF6205725.1"/>
    </source>
</evidence>
<dbReference type="OrthoDB" id="10041151at2759"/>
<organism evidence="1 2">
    <name type="scientific">Apolygus lucorum</name>
    <name type="common">Small green plant bug</name>
    <name type="synonym">Lygocoris lucorum</name>
    <dbReference type="NCBI Taxonomy" id="248454"/>
    <lineage>
        <taxon>Eukaryota</taxon>
        <taxon>Metazoa</taxon>
        <taxon>Ecdysozoa</taxon>
        <taxon>Arthropoda</taxon>
        <taxon>Hexapoda</taxon>
        <taxon>Insecta</taxon>
        <taxon>Pterygota</taxon>
        <taxon>Neoptera</taxon>
        <taxon>Paraneoptera</taxon>
        <taxon>Hemiptera</taxon>
        <taxon>Heteroptera</taxon>
        <taxon>Panheteroptera</taxon>
        <taxon>Cimicomorpha</taxon>
        <taxon>Miridae</taxon>
        <taxon>Mirini</taxon>
        <taxon>Apolygus</taxon>
    </lineage>
</organism>
<evidence type="ECO:0000313" key="2">
    <source>
        <dbReference type="Proteomes" id="UP000466442"/>
    </source>
</evidence>
<dbReference type="AlphaFoldDB" id="A0A6A4JUR4"/>
<name>A0A6A4JUR4_APOLU</name>
<reference evidence="1" key="1">
    <citation type="journal article" date="2021" name="Mol. Ecol. Resour.">
        <title>Apolygus lucorum genome provides insights into omnivorousness and mesophyll feeding.</title>
        <authorList>
            <person name="Liu Y."/>
            <person name="Liu H."/>
            <person name="Wang H."/>
            <person name="Huang T."/>
            <person name="Liu B."/>
            <person name="Yang B."/>
            <person name="Yin L."/>
            <person name="Li B."/>
            <person name="Zhang Y."/>
            <person name="Zhang S."/>
            <person name="Jiang F."/>
            <person name="Zhang X."/>
            <person name="Ren Y."/>
            <person name="Wang B."/>
            <person name="Wang S."/>
            <person name="Lu Y."/>
            <person name="Wu K."/>
            <person name="Fan W."/>
            <person name="Wang G."/>
        </authorList>
    </citation>
    <scope>NUCLEOTIDE SEQUENCE</scope>
    <source>
        <strain evidence="1">12Hb</strain>
    </source>
</reference>
<dbReference type="Proteomes" id="UP000466442">
    <property type="component" value="Linkage Group LG9"/>
</dbReference>
<dbReference type="SUPFAM" id="SSF46966">
    <property type="entry name" value="Spectrin repeat"/>
    <property type="match status" value="1"/>
</dbReference>
<dbReference type="Gene3D" id="1.20.58.60">
    <property type="match status" value="1"/>
</dbReference>
<accession>A0A6A4JUR4</accession>
<proteinExistence type="predicted"/>
<gene>
    <name evidence="1" type="ORF">GE061_019898</name>
</gene>